<dbReference type="EMBL" id="JAFCMP010000526">
    <property type="protein sequence ID" value="KAG5177263.1"/>
    <property type="molecule type" value="Genomic_DNA"/>
</dbReference>
<keyword evidence="3" id="KW-1185">Reference proteome</keyword>
<proteinExistence type="predicted"/>
<comment type="caution">
    <text evidence="2">The sequence shown here is derived from an EMBL/GenBank/DDBJ whole genome shotgun (WGS) entry which is preliminary data.</text>
</comment>
<gene>
    <name evidence="2" type="ORF">JKP88DRAFT_332842</name>
</gene>
<protein>
    <submittedName>
        <fullName evidence="2">Uncharacterized protein</fullName>
    </submittedName>
</protein>
<evidence type="ECO:0000313" key="3">
    <source>
        <dbReference type="Proteomes" id="UP000664859"/>
    </source>
</evidence>
<reference evidence="2" key="1">
    <citation type="submission" date="2021-02" db="EMBL/GenBank/DDBJ databases">
        <title>First Annotated Genome of the Yellow-green Alga Tribonema minus.</title>
        <authorList>
            <person name="Mahan K.M."/>
        </authorList>
    </citation>
    <scope>NUCLEOTIDE SEQUENCE</scope>
    <source>
        <strain evidence="2">UTEX B ZZ1240</strain>
    </source>
</reference>
<organism evidence="2 3">
    <name type="scientific">Tribonema minus</name>
    <dbReference type="NCBI Taxonomy" id="303371"/>
    <lineage>
        <taxon>Eukaryota</taxon>
        <taxon>Sar</taxon>
        <taxon>Stramenopiles</taxon>
        <taxon>Ochrophyta</taxon>
        <taxon>PX clade</taxon>
        <taxon>Xanthophyceae</taxon>
        <taxon>Tribonematales</taxon>
        <taxon>Tribonemataceae</taxon>
        <taxon>Tribonema</taxon>
    </lineage>
</organism>
<evidence type="ECO:0000313" key="2">
    <source>
        <dbReference type="EMBL" id="KAG5177263.1"/>
    </source>
</evidence>
<dbReference type="Proteomes" id="UP000664859">
    <property type="component" value="Unassembled WGS sequence"/>
</dbReference>
<accession>A0A836C9X4</accession>
<sequence>MAAPRNRCYKYMLQFDSVDPYAQLKVLQAAHSIESTRTATAREGNFVVINMKQQLSYMSHVQAVQEALGAMPDTSITVSGSQIIEVQRPTPGPGPAESAIVLAAPIQQQLAFEMDPALTRAYTSNQVLQYVQRGQMQQWEGFIVKLRVEPQDFAEYHTITGNPTPSEYVNTRTGEVMGYCKMTDAMLEADPHWTGTYKNPGVSKLNPMWRTFPRAEHINFCRRMRTDMRHMGTIVDASAIVMAVRPEPMAPDFYLYIQSSRATHAGLQDFLKSLKQVVEVAKWKPRYFNMKVPNLPPKDDINNIVNHGCAIITKRGMLTAWPLATDFEIPAAAFDRGTTSANDELLHHLAEHAIPHLVEAYRSGDPKRVALALADITTGTEGQMRALAALEDVIGDAAAGAEILQAKLHAVDVTTTLCKITDVHQQQEEADANYQLALDHQQVQREKYEAVLESKRRETRNLQSRVNALQSQINRLKEFERCLSSQITAFAVTRNDTWLTEAQRVEEHMQCLVAKAKIDIEHAQKWCGQWGPENRVLSEQYDYFCAVKKQVNRLIGDLQGLVRSAWALESALRSQLHEQVSLQTKVRVTRQSVEEQFAEMCEHARKAGYEITVKKL</sequence>
<evidence type="ECO:0000256" key="1">
    <source>
        <dbReference type="SAM" id="Coils"/>
    </source>
</evidence>
<dbReference type="AlphaFoldDB" id="A0A836C9X4"/>
<keyword evidence="1" id="KW-0175">Coiled coil</keyword>
<feature type="coiled-coil region" evidence="1">
    <location>
        <begin position="438"/>
        <end position="479"/>
    </location>
</feature>
<name>A0A836C9X4_9STRA</name>